<evidence type="ECO:0008006" key="4">
    <source>
        <dbReference type="Google" id="ProtNLM"/>
    </source>
</evidence>
<evidence type="ECO:0000313" key="3">
    <source>
        <dbReference type="Proteomes" id="UP001499924"/>
    </source>
</evidence>
<organism evidence="2 3">
    <name type="scientific">Blastococcus jejuensis</name>
    <dbReference type="NCBI Taxonomy" id="351224"/>
    <lineage>
        <taxon>Bacteria</taxon>
        <taxon>Bacillati</taxon>
        <taxon>Actinomycetota</taxon>
        <taxon>Actinomycetes</taxon>
        <taxon>Geodermatophilales</taxon>
        <taxon>Geodermatophilaceae</taxon>
        <taxon>Blastococcus</taxon>
    </lineage>
</organism>
<proteinExistence type="predicted"/>
<evidence type="ECO:0000256" key="1">
    <source>
        <dbReference type="SAM" id="MobiDB-lite"/>
    </source>
</evidence>
<keyword evidence="3" id="KW-1185">Reference proteome</keyword>
<sequence length="62" mass="6480">MDLEDVLQPGRSVSASYRGNVFPQERVTIAELLTEEQLAGEGGDSSSANWRAGGPRDGGASS</sequence>
<gene>
    <name evidence="2" type="ORF">GCM10010531_39060</name>
</gene>
<accession>A0ABP6PJY6</accession>
<evidence type="ECO:0000313" key="2">
    <source>
        <dbReference type="EMBL" id="GAA3181058.1"/>
    </source>
</evidence>
<dbReference type="Proteomes" id="UP001499924">
    <property type="component" value="Unassembled WGS sequence"/>
</dbReference>
<reference evidence="3" key="1">
    <citation type="journal article" date="2019" name="Int. J. Syst. Evol. Microbiol.">
        <title>The Global Catalogue of Microorganisms (GCM) 10K type strain sequencing project: providing services to taxonomists for standard genome sequencing and annotation.</title>
        <authorList>
            <consortium name="The Broad Institute Genomics Platform"/>
            <consortium name="The Broad Institute Genome Sequencing Center for Infectious Disease"/>
            <person name="Wu L."/>
            <person name="Ma J."/>
        </authorList>
    </citation>
    <scope>NUCLEOTIDE SEQUENCE [LARGE SCALE GENOMIC DNA]</scope>
    <source>
        <strain evidence="3">JCM 15614</strain>
    </source>
</reference>
<feature type="region of interest" description="Disordered" evidence="1">
    <location>
        <begin position="36"/>
        <end position="62"/>
    </location>
</feature>
<name>A0ABP6PJY6_9ACTN</name>
<comment type="caution">
    <text evidence="2">The sequence shown here is derived from an EMBL/GenBank/DDBJ whole genome shotgun (WGS) entry which is preliminary data.</text>
</comment>
<dbReference type="EMBL" id="BAAAVV010000013">
    <property type="protein sequence ID" value="GAA3181058.1"/>
    <property type="molecule type" value="Genomic_DNA"/>
</dbReference>
<protein>
    <recommendedName>
        <fullName evidence="4">ATP-grasp target RiPP</fullName>
    </recommendedName>
</protein>